<dbReference type="RefSeq" id="WP_096408266.1">
    <property type="nucleotide sequence ID" value="NZ_AP017372.2"/>
</dbReference>
<reference evidence="2" key="1">
    <citation type="submission" date="2016-02" db="EMBL/GenBank/DDBJ databases">
        <title>Halorhodospira halochloris DSM-1059 complete genome, version 2.</title>
        <authorList>
            <person name="Tsukatani Y."/>
        </authorList>
    </citation>
    <scope>NUCLEOTIDE SEQUENCE</scope>
    <source>
        <strain evidence="2">DSM 1059</strain>
    </source>
</reference>
<dbReference type="PROSITE" id="PS00409">
    <property type="entry name" value="PROKAR_NTER_METHYL"/>
    <property type="match status" value="1"/>
</dbReference>
<organism evidence="2 3">
    <name type="scientific">Halorhodospira halochloris</name>
    <name type="common">Ectothiorhodospira halochloris</name>
    <dbReference type="NCBI Taxonomy" id="1052"/>
    <lineage>
        <taxon>Bacteria</taxon>
        <taxon>Pseudomonadati</taxon>
        <taxon>Pseudomonadota</taxon>
        <taxon>Gammaproteobacteria</taxon>
        <taxon>Chromatiales</taxon>
        <taxon>Ectothiorhodospiraceae</taxon>
        <taxon>Halorhodospira</taxon>
    </lineage>
</organism>
<protein>
    <recommendedName>
        <fullName evidence="4">MSHA pilin protein MshC</fullName>
    </recommendedName>
</protein>
<feature type="transmembrane region" description="Helical" evidence="1">
    <location>
        <begin position="12"/>
        <end position="39"/>
    </location>
</feature>
<dbReference type="Gene3D" id="3.30.700.10">
    <property type="entry name" value="Glycoprotein, Type 4 Pilin"/>
    <property type="match status" value="1"/>
</dbReference>
<dbReference type="Proteomes" id="UP000218890">
    <property type="component" value="Chromosome"/>
</dbReference>
<keyword evidence="1" id="KW-1133">Transmembrane helix</keyword>
<dbReference type="InterPro" id="IPR045584">
    <property type="entry name" value="Pilin-like"/>
</dbReference>
<keyword evidence="1" id="KW-0812">Transmembrane</keyword>
<dbReference type="Pfam" id="PF07963">
    <property type="entry name" value="N_methyl"/>
    <property type="match status" value="1"/>
</dbReference>
<dbReference type="SUPFAM" id="SSF54523">
    <property type="entry name" value="Pili subunits"/>
    <property type="match status" value="1"/>
</dbReference>
<evidence type="ECO:0000313" key="2">
    <source>
        <dbReference type="EMBL" id="BAU57345.2"/>
    </source>
</evidence>
<dbReference type="NCBIfam" id="TIGR02532">
    <property type="entry name" value="IV_pilin_GFxxxE"/>
    <property type="match status" value="1"/>
</dbReference>
<dbReference type="EMBL" id="AP017372">
    <property type="protein sequence ID" value="BAU57345.2"/>
    <property type="molecule type" value="Genomic_DNA"/>
</dbReference>
<evidence type="ECO:0000313" key="3">
    <source>
        <dbReference type="Proteomes" id="UP000218890"/>
    </source>
</evidence>
<keyword evidence="3" id="KW-1185">Reference proteome</keyword>
<sequence>MVTSPAYKQRGLTLIELIMVMVVIGVLAAISVPFMAGIFGKDSDIQAEQERDRLISHLRIARSHALAQTGGDAGALFVFTGCNGNECSGWEAQNANDGSRNIAKHQLEGLRVQVPSSAQEITFDYPDGSLSGESEDNYEFSIKDRPVCVYSSTGLIRRGPCN</sequence>
<evidence type="ECO:0008006" key="4">
    <source>
        <dbReference type="Google" id="ProtNLM"/>
    </source>
</evidence>
<dbReference type="InterPro" id="IPR012902">
    <property type="entry name" value="N_methyl_site"/>
</dbReference>
<dbReference type="KEGG" id="hhk:HH1059_06580"/>
<gene>
    <name evidence="2" type="ORF">HH1059_06580</name>
</gene>
<dbReference type="AlphaFoldDB" id="A0A0X8X844"/>
<evidence type="ECO:0000256" key="1">
    <source>
        <dbReference type="SAM" id="Phobius"/>
    </source>
</evidence>
<keyword evidence="1" id="KW-0472">Membrane</keyword>
<dbReference type="OrthoDB" id="5918848at2"/>
<accession>A0A0X8X844</accession>
<proteinExistence type="predicted"/>
<name>A0A0X8X844_HALHR</name>